<dbReference type="SUPFAM" id="SSF69618">
    <property type="entry name" value="HemD-like"/>
    <property type="match status" value="1"/>
</dbReference>
<evidence type="ECO:0000256" key="2">
    <source>
        <dbReference type="PROSITE-ProRule" id="PRU01091"/>
    </source>
</evidence>
<dbReference type="SUPFAM" id="SSF46894">
    <property type="entry name" value="C-terminal effector domain of the bipartite response regulators"/>
    <property type="match status" value="1"/>
</dbReference>
<dbReference type="OrthoDB" id="213853at2"/>
<dbReference type="InterPro" id="IPR016032">
    <property type="entry name" value="Sig_transdc_resp-reg_C-effctor"/>
</dbReference>
<dbReference type="AlphaFoldDB" id="A0A4Q5IUT1"/>
<gene>
    <name evidence="4" type="ORF">ETU37_19875</name>
</gene>
<dbReference type="InterPro" id="IPR039793">
    <property type="entry name" value="UROS/Hem4"/>
</dbReference>
<dbReference type="InterPro" id="IPR036108">
    <property type="entry name" value="4pyrrol_syn_uPrphyn_synt_sf"/>
</dbReference>
<dbReference type="CDD" id="cd06578">
    <property type="entry name" value="HemD"/>
    <property type="match status" value="1"/>
</dbReference>
<evidence type="ECO:0000313" key="5">
    <source>
        <dbReference type="Proteomes" id="UP000291189"/>
    </source>
</evidence>
<dbReference type="Pfam" id="PF00486">
    <property type="entry name" value="Trans_reg_C"/>
    <property type="match status" value="1"/>
</dbReference>
<feature type="domain" description="OmpR/PhoB-type" evidence="3">
    <location>
        <begin position="268"/>
        <end position="361"/>
    </location>
</feature>
<dbReference type="Gene3D" id="1.10.10.10">
    <property type="entry name" value="Winged helix-like DNA-binding domain superfamily/Winged helix DNA-binding domain"/>
    <property type="match status" value="1"/>
</dbReference>
<dbReference type="SMART" id="SM00862">
    <property type="entry name" value="Trans_reg_C"/>
    <property type="match status" value="1"/>
</dbReference>
<keyword evidence="1 2" id="KW-0238">DNA-binding</keyword>
<dbReference type="Pfam" id="PF02602">
    <property type="entry name" value="HEM4"/>
    <property type="match status" value="1"/>
</dbReference>
<dbReference type="InterPro" id="IPR003754">
    <property type="entry name" value="4pyrrol_synth_uPrphyn_synth"/>
</dbReference>
<dbReference type="PROSITE" id="PS51755">
    <property type="entry name" value="OMPR_PHOB"/>
    <property type="match status" value="1"/>
</dbReference>
<dbReference type="Proteomes" id="UP000291189">
    <property type="component" value="Unassembled WGS sequence"/>
</dbReference>
<evidence type="ECO:0000256" key="1">
    <source>
        <dbReference type="ARBA" id="ARBA00023125"/>
    </source>
</evidence>
<dbReference type="InterPro" id="IPR036388">
    <property type="entry name" value="WH-like_DNA-bd_sf"/>
</dbReference>
<reference evidence="4 5" key="1">
    <citation type="submission" date="2019-01" db="EMBL/GenBank/DDBJ databases">
        <title>Nocardioides guangzhouensis sp. nov., an actinobacterium isolated from soil.</title>
        <authorList>
            <person name="Fu Y."/>
            <person name="Cai Y."/>
            <person name="Lin Z."/>
            <person name="Chen P."/>
        </authorList>
    </citation>
    <scope>NUCLEOTIDE SEQUENCE [LARGE SCALE GENOMIC DNA]</scope>
    <source>
        <strain evidence="4 5">NBRC 105384</strain>
    </source>
</reference>
<dbReference type="NCBIfam" id="NF005568">
    <property type="entry name" value="PRK07239.1"/>
    <property type="match status" value="1"/>
</dbReference>
<keyword evidence="4" id="KW-0456">Lyase</keyword>
<dbReference type="GO" id="GO:0006780">
    <property type="term" value="P:uroporphyrinogen III biosynthetic process"/>
    <property type="evidence" value="ECO:0007669"/>
    <property type="project" value="InterPro"/>
</dbReference>
<evidence type="ECO:0000259" key="3">
    <source>
        <dbReference type="PROSITE" id="PS51755"/>
    </source>
</evidence>
<dbReference type="EC" id="4.2.1.75" evidence="4"/>
<dbReference type="EMBL" id="SDPU01000035">
    <property type="protein sequence ID" value="RYU09727.1"/>
    <property type="molecule type" value="Genomic_DNA"/>
</dbReference>
<accession>A0A4Q5IUT1</accession>
<dbReference type="GO" id="GO:0000160">
    <property type="term" value="P:phosphorelay signal transduction system"/>
    <property type="evidence" value="ECO:0007669"/>
    <property type="project" value="InterPro"/>
</dbReference>
<dbReference type="InterPro" id="IPR001867">
    <property type="entry name" value="OmpR/PhoB-type_DNA-bd"/>
</dbReference>
<sequence>MAGCRVLVTAQRRSDELAGALIRRGAEVVVAPTLGVVPHIDEETLLVRTREILADPVDTLVVTTAIGFRGWLDTAETHGLAEELLAVLDGVRLVARGPKARGALQAAGLRADWVAESETSAEIADFLLTEGVEGTRIAVQHHGAGDDGLDDRLTGGGAAVVNLEVYRWGPPPDPAAVEDAVRQLAAGLFDAVVFTSAPGASAWLRELVRLDVSDTVRALVADGRLRVAAVGPVTAEPLQVAGMRPVVPDRGRMGALVRRVIMDLGDEAHGLRTCEGVLHLRATTATLDHVVLPVSRGGLAVLRRLAQTPGHVVTRDTLLQVLPGDSDDPHTAEVAVARLRDAIGSRTLVRTVIKRGYVLDVLPSVTTP</sequence>
<organism evidence="4 5">
    <name type="scientific">Nocardioides iriomotensis</name>
    <dbReference type="NCBI Taxonomy" id="715784"/>
    <lineage>
        <taxon>Bacteria</taxon>
        <taxon>Bacillati</taxon>
        <taxon>Actinomycetota</taxon>
        <taxon>Actinomycetes</taxon>
        <taxon>Propionibacteriales</taxon>
        <taxon>Nocardioidaceae</taxon>
        <taxon>Nocardioides</taxon>
    </lineage>
</organism>
<dbReference type="GO" id="GO:0003677">
    <property type="term" value="F:DNA binding"/>
    <property type="evidence" value="ECO:0007669"/>
    <property type="project" value="UniProtKB-UniRule"/>
</dbReference>
<keyword evidence="5" id="KW-1185">Reference proteome</keyword>
<proteinExistence type="predicted"/>
<name>A0A4Q5IUT1_9ACTN</name>
<feature type="DNA-binding region" description="OmpR/PhoB-type" evidence="2">
    <location>
        <begin position="268"/>
        <end position="361"/>
    </location>
</feature>
<evidence type="ECO:0000313" key="4">
    <source>
        <dbReference type="EMBL" id="RYU09727.1"/>
    </source>
</evidence>
<comment type="caution">
    <text evidence="4">The sequence shown here is derived from an EMBL/GenBank/DDBJ whole genome shotgun (WGS) entry which is preliminary data.</text>
</comment>
<dbReference type="Gene3D" id="3.40.50.10090">
    <property type="match status" value="2"/>
</dbReference>
<protein>
    <submittedName>
        <fullName evidence="4">Uroporphyrinogen-III synthase</fullName>
        <ecNumber evidence="4">4.2.1.75</ecNumber>
    </submittedName>
</protein>
<dbReference type="PANTHER" id="PTHR40082:SF1">
    <property type="entry name" value="BLR5956 PROTEIN"/>
    <property type="match status" value="1"/>
</dbReference>
<dbReference type="GO" id="GO:0006355">
    <property type="term" value="P:regulation of DNA-templated transcription"/>
    <property type="evidence" value="ECO:0007669"/>
    <property type="project" value="InterPro"/>
</dbReference>
<dbReference type="GO" id="GO:0004852">
    <property type="term" value="F:uroporphyrinogen-III synthase activity"/>
    <property type="evidence" value="ECO:0007669"/>
    <property type="project" value="UniProtKB-EC"/>
</dbReference>
<dbReference type="PANTHER" id="PTHR40082">
    <property type="entry name" value="BLR5956 PROTEIN"/>
    <property type="match status" value="1"/>
</dbReference>